<gene>
    <name evidence="2" type="ORF">GCM10007053_17800</name>
</gene>
<name>A0A918XII8_9GAMM</name>
<dbReference type="Pfam" id="PF00293">
    <property type="entry name" value="NUDIX"/>
    <property type="match status" value="1"/>
</dbReference>
<accession>A0A918XII8</accession>
<dbReference type="PANTHER" id="PTHR12992">
    <property type="entry name" value="NUDIX HYDROLASE"/>
    <property type="match status" value="1"/>
</dbReference>
<dbReference type="InterPro" id="IPR000086">
    <property type="entry name" value="NUDIX_hydrolase_dom"/>
</dbReference>
<dbReference type="Gene3D" id="3.90.79.10">
    <property type="entry name" value="Nucleoside Triphosphate Pyrophosphohydrolase"/>
    <property type="match status" value="1"/>
</dbReference>
<reference evidence="2" key="2">
    <citation type="submission" date="2020-09" db="EMBL/GenBank/DDBJ databases">
        <authorList>
            <person name="Sun Q."/>
            <person name="Kim S."/>
        </authorList>
    </citation>
    <scope>NUCLEOTIDE SEQUENCE</scope>
    <source>
        <strain evidence="2">KCTC 23430</strain>
    </source>
</reference>
<evidence type="ECO:0000313" key="3">
    <source>
        <dbReference type="Proteomes" id="UP000644693"/>
    </source>
</evidence>
<dbReference type="EMBL" id="BMYM01000002">
    <property type="protein sequence ID" value="GHD33430.1"/>
    <property type="molecule type" value="Genomic_DNA"/>
</dbReference>
<evidence type="ECO:0000313" key="2">
    <source>
        <dbReference type="EMBL" id="GHD33430.1"/>
    </source>
</evidence>
<dbReference type="CDD" id="cd03426">
    <property type="entry name" value="NUDIX_CoAse_Nudt7"/>
    <property type="match status" value="1"/>
</dbReference>
<reference evidence="2" key="1">
    <citation type="journal article" date="2014" name="Int. J. Syst. Evol. Microbiol.">
        <title>Complete genome sequence of Corynebacterium casei LMG S-19264T (=DSM 44701T), isolated from a smear-ripened cheese.</title>
        <authorList>
            <consortium name="US DOE Joint Genome Institute (JGI-PGF)"/>
            <person name="Walter F."/>
            <person name="Albersmeier A."/>
            <person name="Kalinowski J."/>
            <person name="Ruckert C."/>
        </authorList>
    </citation>
    <scope>NUCLEOTIDE SEQUENCE</scope>
    <source>
        <strain evidence="2">KCTC 23430</strain>
    </source>
</reference>
<dbReference type="PANTHER" id="PTHR12992:SF44">
    <property type="entry name" value="NUDIX HYDROLASE DOMAIN-CONTAINING PROTEIN"/>
    <property type="match status" value="1"/>
</dbReference>
<dbReference type="SUPFAM" id="SSF55811">
    <property type="entry name" value="Nudix"/>
    <property type="match status" value="1"/>
</dbReference>
<comment type="caution">
    <text evidence="2">The sequence shown here is derived from an EMBL/GenBank/DDBJ whole genome shotgun (WGS) entry which is preliminary data.</text>
</comment>
<keyword evidence="3" id="KW-1185">Reference proteome</keyword>
<protein>
    <recommendedName>
        <fullName evidence="1">Nudix hydrolase domain-containing protein</fullName>
    </recommendedName>
</protein>
<dbReference type="AlphaFoldDB" id="A0A918XII8"/>
<dbReference type="InterPro" id="IPR045121">
    <property type="entry name" value="CoAse"/>
</dbReference>
<evidence type="ECO:0000259" key="1">
    <source>
        <dbReference type="PROSITE" id="PS51462"/>
    </source>
</evidence>
<dbReference type="RefSeq" id="WP_229802690.1">
    <property type="nucleotide sequence ID" value="NZ_BMYM01000002.1"/>
</dbReference>
<dbReference type="GO" id="GO:0010945">
    <property type="term" value="F:coenzyme A diphosphatase activity"/>
    <property type="evidence" value="ECO:0007669"/>
    <property type="project" value="InterPro"/>
</dbReference>
<organism evidence="2 3">
    <name type="scientific">Parahalioglobus pacificus</name>
    <dbReference type="NCBI Taxonomy" id="930806"/>
    <lineage>
        <taxon>Bacteria</taxon>
        <taxon>Pseudomonadati</taxon>
        <taxon>Pseudomonadota</taxon>
        <taxon>Gammaproteobacteria</taxon>
        <taxon>Cellvibrionales</taxon>
        <taxon>Halieaceae</taxon>
        <taxon>Parahalioglobus</taxon>
    </lineage>
</organism>
<dbReference type="PROSITE" id="PS51462">
    <property type="entry name" value="NUDIX"/>
    <property type="match status" value="1"/>
</dbReference>
<sequence length="204" mass="23608">MSTPHIDTLREQLQRHRVRKPLLRPLMKRSSVAIVLREHGDDTQVLMIKRAEREGDPWSGHMAFPGGRRDPTDKNGFEVALRETREEVGLALTPDDHCLGRLSDINARPSRRVLGMAVSAFVFHLQRDVKFVPNYEVAEVVWIPLSFLLDTDNRERMVWERGNIKLPLPCYFYEGRRIWGLSLAMLDELMDVLEGPNAARAQWR</sequence>
<dbReference type="Proteomes" id="UP000644693">
    <property type="component" value="Unassembled WGS sequence"/>
</dbReference>
<proteinExistence type="predicted"/>
<feature type="domain" description="Nudix hydrolase" evidence="1">
    <location>
        <begin position="27"/>
        <end position="171"/>
    </location>
</feature>
<dbReference type="InterPro" id="IPR015797">
    <property type="entry name" value="NUDIX_hydrolase-like_dom_sf"/>
</dbReference>